<dbReference type="EC" id="3.1.3.2" evidence="3"/>
<comment type="caution">
    <text evidence="9">The sequence shown here is derived from an EMBL/GenBank/DDBJ whole genome shotgun (WGS) entry which is preliminary data.</text>
</comment>
<dbReference type="InterPro" id="IPR025733">
    <property type="entry name" value="PAPs_C"/>
</dbReference>
<dbReference type="PANTHER" id="PTHR45867">
    <property type="entry name" value="PURPLE ACID PHOSPHATASE"/>
    <property type="match status" value="1"/>
</dbReference>
<evidence type="ECO:0000259" key="7">
    <source>
        <dbReference type="Pfam" id="PF14008"/>
    </source>
</evidence>
<dbReference type="Pfam" id="PF14008">
    <property type="entry name" value="Metallophos_C"/>
    <property type="match status" value="1"/>
</dbReference>
<dbReference type="Gene3D" id="3.60.21.10">
    <property type="match status" value="1"/>
</dbReference>
<evidence type="ECO:0000259" key="6">
    <source>
        <dbReference type="Pfam" id="PF00149"/>
    </source>
</evidence>
<dbReference type="InterPro" id="IPR004843">
    <property type="entry name" value="Calcineurin-like_PHP"/>
</dbReference>
<keyword evidence="5" id="KW-0472">Membrane</keyword>
<dbReference type="InterPro" id="IPR015914">
    <property type="entry name" value="PAPs_N"/>
</dbReference>
<dbReference type="SUPFAM" id="SSF56300">
    <property type="entry name" value="Metallo-dependent phosphatases"/>
    <property type="match status" value="1"/>
</dbReference>
<dbReference type="InterPro" id="IPR041792">
    <property type="entry name" value="MPP_PAP"/>
</dbReference>
<keyword evidence="5" id="KW-0812">Transmembrane</keyword>
<evidence type="ECO:0000313" key="10">
    <source>
        <dbReference type="Proteomes" id="UP000614601"/>
    </source>
</evidence>
<dbReference type="InterPro" id="IPR008963">
    <property type="entry name" value="Purple_acid_Pase-like_N"/>
</dbReference>
<feature type="domain" description="Purple acid phosphatase C-terminal" evidence="7">
    <location>
        <begin position="384"/>
        <end position="445"/>
    </location>
</feature>
<dbReference type="OrthoDB" id="45007at2759"/>
<dbReference type="InterPro" id="IPR029052">
    <property type="entry name" value="Metallo-depent_PP-like"/>
</dbReference>
<dbReference type="Pfam" id="PF16656">
    <property type="entry name" value="Pur_ac_phosph_N"/>
    <property type="match status" value="1"/>
</dbReference>
<evidence type="ECO:0000313" key="9">
    <source>
        <dbReference type="EMBL" id="CAD5224244.1"/>
    </source>
</evidence>
<dbReference type="AlphaFoldDB" id="A0A811LAQ3"/>
<dbReference type="EMBL" id="CAJFDH010000005">
    <property type="protein sequence ID" value="CAD5224244.1"/>
    <property type="molecule type" value="Genomic_DNA"/>
</dbReference>
<keyword evidence="10" id="KW-1185">Reference proteome</keyword>
<dbReference type="SUPFAM" id="SSF49363">
    <property type="entry name" value="Purple acid phosphatase, N-terminal domain"/>
    <property type="match status" value="1"/>
</dbReference>
<dbReference type="EMBL" id="CAJFCW020000005">
    <property type="protein sequence ID" value="CAG9119765.1"/>
    <property type="molecule type" value="Genomic_DNA"/>
</dbReference>
<dbReference type="Proteomes" id="UP000614601">
    <property type="component" value="Unassembled WGS sequence"/>
</dbReference>
<protein>
    <recommendedName>
        <fullName evidence="3">Purple acid phosphatase</fullName>
        <ecNumber evidence="3">3.1.3.2</ecNumber>
    </recommendedName>
</protein>
<proteinExistence type="inferred from homology"/>
<dbReference type="Proteomes" id="UP000783686">
    <property type="component" value="Unassembled WGS sequence"/>
</dbReference>
<feature type="domain" description="Purple acid phosphatase N-terminal" evidence="8">
    <location>
        <begin position="47"/>
        <end position="131"/>
    </location>
</feature>
<keyword evidence="2" id="KW-0325">Glycoprotein</keyword>
<feature type="region of interest" description="Disordered" evidence="4">
    <location>
        <begin position="455"/>
        <end position="479"/>
    </location>
</feature>
<feature type="domain" description="Calcineurin-like phosphoesterase" evidence="6">
    <location>
        <begin position="151"/>
        <end position="357"/>
    </location>
</feature>
<dbReference type="CDD" id="cd00839">
    <property type="entry name" value="MPP_PAPs"/>
    <property type="match status" value="1"/>
</dbReference>
<accession>A0A811LAQ3</accession>
<evidence type="ECO:0000256" key="1">
    <source>
        <dbReference type="ARBA" id="ARBA00022729"/>
    </source>
</evidence>
<dbReference type="Pfam" id="PF00149">
    <property type="entry name" value="Metallophos"/>
    <property type="match status" value="1"/>
</dbReference>
<reference evidence="9" key="1">
    <citation type="submission" date="2020-09" db="EMBL/GenBank/DDBJ databases">
        <authorList>
            <person name="Kikuchi T."/>
        </authorList>
    </citation>
    <scope>NUCLEOTIDE SEQUENCE</scope>
    <source>
        <strain evidence="9">SH1</strain>
    </source>
</reference>
<comment type="catalytic activity">
    <reaction evidence="3">
        <text>a phosphate monoester + H2O = an alcohol + phosphate</text>
        <dbReference type="Rhea" id="RHEA:15017"/>
        <dbReference type="ChEBI" id="CHEBI:15377"/>
        <dbReference type="ChEBI" id="CHEBI:30879"/>
        <dbReference type="ChEBI" id="CHEBI:43474"/>
        <dbReference type="ChEBI" id="CHEBI:67140"/>
        <dbReference type="EC" id="3.1.3.2"/>
    </reaction>
</comment>
<keyword evidence="3" id="KW-0378">Hydrolase</keyword>
<keyword evidence="1" id="KW-0732">Signal</keyword>
<organism evidence="9 10">
    <name type="scientific">Bursaphelenchus okinawaensis</name>
    <dbReference type="NCBI Taxonomy" id="465554"/>
    <lineage>
        <taxon>Eukaryota</taxon>
        <taxon>Metazoa</taxon>
        <taxon>Ecdysozoa</taxon>
        <taxon>Nematoda</taxon>
        <taxon>Chromadorea</taxon>
        <taxon>Rhabditida</taxon>
        <taxon>Tylenchina</taxon>
        <taxon>Tylenchomorpha</taxon>
        <taxon>Aphelenchoidea</taxon>
        <taxon>Aphelenchoididae</taxon>
        <taxon>Bursaphelenchus</taxon>
    </lineage>
</organism>
<name>A0A811LAQ3_9BILA</name>
<evidence type="ECO:0000256" key="3">
    <source>
        <dbReference type="RuleBase" id="RU361203"/>
    </source>
</evidence>
<dbReference type="Gene3D" id="2.60.40.380">
    <property type="entry name" value="Purple acid phosphatase-like, N-terminal"/>
    <property type="match status" value="1"/>
</dbReference>
<feature type="transmembrane region" description="Helical" evidence="5">
    <location>
        <begin position="20"/>
        <end position="39"/>
    </location>
</feature>
<evidence type="ECO:0000259" key="8">
    <source>
        <dbReference type="Pfam" id="PF16656"/>
    </source>
</evidence>
<gene>
    <name evidence="9" type="ORF">BOKJ2_LOCUS10982</name>
</gene>
<evidence type="ECO:0000256" key="4">
    <source>
        <dbReference type="SAM" id="MobiDB-lite"/>
    </source>
</evidence>
<comment type="similarity">
    <text evidence="3">Belongs to the metallophosphoesterase superfamily. Purple acid phosphatase family.</text>
</comment>
<dbReference type="GO" id="GO:0003993">
    <property type="term" value="F:acid phosphatase activity"/>
    <property type="evidence" value="ECO:0007669"/>
    <property type="project" value="UniProtKB-EC"/>
</dbReference>
<evidence type="ECO:0000256" key="5">
    <source>
        <dbReference type="SAM" id="Phobius"/>
    </source>
</evidence>
<sequence>MNPVAGSDQLSYNLRSDLNFLFFESLMLGIFTIGILTITKYTHAVTPEQVHLTLADDSMNINVQFVTLHEVIQNPGVLYTYDNITSRVQPATVKKFEFGNIVRYIYTAEIRNVPTETRIYYRVGSPDEWYPEPFTYYFYCFPEDLYNKSYNVAIMGDLGVEKGDSLPYLIADARAGRYDLLVHVGDIAYDLHTNDGKTGDVFMRLLEPAVALVPYIVIAGNHEDDGYNFSNYKYRFDMPNDPYGDNQFYSFDLGAVHYIGISTEVYGFFYEYGQDSVHTQYNWLKEDLRKANQNRDKVPFIVTWQHRPFYCSNSNSFECGSFENSLIRKGFQDMPGLEDLFIANGVDLAFWGHEHTYERFYPIFNRTAFKSSDLSPDPYENPVAPVYIITGTAGCHTTPAAFAEVPVAHSAFRSQDFGYTIMNVRHDQLDISQISINNNRTHVIDHIVLRKTKGVHPSVVRSKRHTGHPFPAPEEQWQCNTKDPRCKQMRLDSLRQSNRI</sequence>
<dbReference type="GO" id="GO:0046872">
    <property type="term" value="F:metal ion binding"/>
    <property type="evidence" value="ECO:0007669"/>
    <property type="project" value="InterPro"/>
</dbReference>
<keyword evidence="5" id="KW-1133">Transmembrane helix</keyword>
<evidence type="ECO:0000256" key="2">
    <source>
        <dbReference type="ARBA" id="ARBA00023180"/>
    </source>
</evidence>
<dbReference type="PANTHER" id="PTHR45867:SF10">
    <property type="entry name" value="PURPLE ACID PHOSPHATASE"/>
    <property type="match status" value="1"/>
</dbReference>